<keyword evidence="2" id="KW-1185">Reference proteome</keyword>
<dbReference type="EC" id="1.1.-.-" evidence="1"/>
<evidence type="ECO:0000313" key="2">
    <source>
        <dbReference type="Proteomes" id="UP001375539"/>
    </source>
</evidence>
<reference evidence="1" key="1">
    <citation type="submission" date="2024-03" db="EMBL/GenBank/DDBJ databases">
        <title>Novel Streptomyces species of biotechnological and ecological value are a feature of Machair soil.</title>
        <authorList>
            <person name="Prole J.R."/>
            <person name="Goodfellow M."/>
            <person name="Allenby N."/>
            <person name="Ward A.C."/>
        </authorList>
    </citation>
    <scope>NUCLEOTIDE SEQUENCE</scope>
    <source>
        <strain evidence="1">MS1.AVA.4</strain>
    </source>
</reference>
<protein>
    <submittedName>
        <fullName evidence="1">NAD(P)-dependent oxidoreductase</fullName>
        <ecNumber evidence="1">1.1.-.-</ecNumber>
    </submittedName>
</protein>
<keyword evidence="1" id="KW-0560">Oxidoreductase</keyword>
<gene>
    <name evidence="1" type="ORF">WKI58_38280</name>
</gene>
<dbReference type="EMBL" id="JBBKAI010000003">
    <property type="protein sequence ID" value="MEJ8662250.1"/>
    <property type="molecule type" value="Genomic_DNA"/>
</dbReference>
<comment type="caution">
    <text evidence="1">The sequence shown here is derived from an EMBL/GenBank/DDBJ whole genome shotgun (WGS) entry which is preliminary data.</text>
</comment>
<sequence>MAGGMTMTCRRPFSETDRLLTRDLKDCGQPSPNPETGHIGWSAFVCQEVSGVPAAVPGRRHTRTTLPPGRQPSHGAGPCYQEECVMTEQAKTEKGRVAVLGCGVMGAPMARNLLRAGFEVRVWNRTREKAEALAGHGAFVASTPAEAASGTDVTLTMLADGAAVEAAMTGPAGALTTLPSDAVWVQMSTVGLSATQRLARLADEHVGFVDAPVSGSSEPAERGELLVLASGGPTLRPQVQPLFDAIGRHTLWLDRPGDGSRLKLVLNNWLAVLTEGMAETISLTTALGLDPDLLLKTIAATPLGSAYALAKGRAMVNNDFTAGFPLHHANKDARLALEAAGLERIELPLTEALLKRWAQAISKGHGNDDVAAAINAAH</sequence>
<dbReference type="Proteomes" id="UP001375539">
    <property type="component" value="Unassembled WGS sequence"/>
</dbReference>
<accession>A0ACC6QVB5</accession>
<organism evidence="1 2">
    <name type="scientific">Streptomyces pratisoli</name>
    <dbReference type="NCBI Taxonomy" id="3139917"/>
    <lineage>
        <taxon>Bacteria</taxon>
        <taxon>Bacillati</taxon>
        <taxon>Actinomycetota</taxon>
        <taxon>Actinomycetes</taxon>
        <taxon>Kitasatosporales</taxon>
        <taxon>Streptomycetaceae</taxon>
        <taxon>Streptomyces</taxon>
    </lineage>
</organism>
<evidence type="ECO:0000313" key="1">
    <source>
        <dbReference type="EMBL" id="MEJ8662250.1"/>
    </source>
</evidence>
<proteinExistence type="predicted"/>
<name>A0ACC6QVB5_9ACTN</name>